<gene>
    <name evidence="2" type="ORF">Ga0080574_TMP2024</name>
</gene>
<feature type="region of interest" description="Disordered" evidence="1">
    <location>
        <begin position="1"/>
        <end position="22"/>
    </location>
</feature>
<dbReference type="STRING" id="1250539.Ga0080574_TMP2024"/>
<evidence type="ECO:0000256" key="1">
    <source>
        <dbReference type="SAM" id="MobiDB-lite"/>
    </source>
</evidence>
<sequence length="37" mass="4027">MRCEQPGGTQPRDTAPYDRDVQSPGCHLCLALPLSRG</sequence>
<name>A0A1P8USP0_9RHOB</name>
<reference evidence="2 3" key="1">
    <citation type="submission" date="2016-04" db="EMBL/GenBank/DDBJ databases">
        <title>Deep-sea bacteria in the southern Pacific.</title>
        <authorList>
            <person name="Tang K."/>
        </authorList>
    </citation>
    <scope>NUCLEOTIDE SEQUENCE [LARGE SCALE GENOMIC DNA]</scope>
    <source>
        <strain evidence="2 3">JLT2014</strain>
    </source>
</reference>
<protein>
    <submittedName>
        <fullName evidence="2">Uncharacterized protein</fullName>
    </submittedName>
</protein>
<organism evidence="2 3">
    <name type="scientific">Salipiger abyssi</name>
    <dbReference type="NCBI Taxonomy" id="1250539"/>
    <lineage>
        <taxon>Bacteria</taxon>
        <taxon>Pseudomonadati</taxon>
        <taxon>Pseudomonadota</taxon>
        <taxon>Alphaproteobacteria</taxon>
        <taxon>Rhodobacterales</taxon>
        <taxon>Roseobacteraceae</taxon>
        <taxon>Salipiger</taxon>
    </lineage>
</organism>
<dbReference type="AlphaFoldDB" id="A0A1P8USP0"/>
<accession>A0A1P8USP0</accession>
<dbReference type="Proteomes" id="UP000187059">
    <property type="component" value="Chromosome"/>
</dbReference>
<keyword evidence="3" id="KW-1185">Reference proteome</keyword>
<evidence type="ECO:0000313" key="3">
    <source>
        <dbReference type="Proteomes" id="UP000187059"/>
    </source>
</evidence>
<dbReference type="KEGG" id="paby:Ga0080574_TMP2024"/>
<evidence type="ECO:0000313" key="2">
    <source>
        <dbReference type="EMBL" id="APZ52358.1"/>
    </source>
</evidence>
<dbReference type="EMBL" id="CP015093">
    <property type="protein sequence ID" value="APZ52358.1"/>
    <property type="molecule type" value="Genomic_DNA"/>
</dbReference>
<proteinExistence type="predicted"/>